<dbReference type="InterPro" id="IPR008920">
    <property type="entry name" value="TF_FadR/GntR_C"/>
</dbReference>
<dbReference type="InterPro" id="IPR011711">
    <property type="entry name" value="GntR_C"/>
</dbReference>
<organism evidence="5 6">
    <name type="scientific">Paragemmobacter ruber</name>
    <dbReference type="NCBI Taxonomy" id="1985673"/>
    <lineage>
        <taxon>Bacteria</taxon>
        <taxon>Pseudomonadati</taxon>
        <taxon>Pseudomonadota</taxon>
        <taxon>Alphaproteobacteria</taxon>
        <taxon>Rhodobacterales</taxon>
        <taxon>Paracoccaceae</taxon>
        <taxon>Paragemmobacter</taxon>
    </lineage>
</organism>
<protein>
    <submittedName>
        <fullName evidence="5">Transcriptional regulator NanR</fullName>
    </submittedName>
</protein>
<dbReference type="Gene3D" id="1.20.120.530">
    <property type="entry name" value="GntR ligand-binding domain-like"/>
    <property type="match status" value="1"/>
</dbReference>
<proteinExistence type="predicted"/>
<keyword evidence="6" id="KW-1185">Reference proteome</keyword>
<dbReference type="InterPro" id="IPR036390">
    <property type="entry name" value="WH_DNA-bd_sf"/>
</dbReference>
<dbReference type="PANTHER" id="PTHR43537:SF5">
    <property type="entry name" value="UXU OPERON TRANSCRIPTIONAL REGULATOR"/>
    <property type="match status" value="1"/>
</dbReference>
<sequence>MDVRHSRQQNPDRIIRRKLSDQVLDRLRDMIRAGEFRPGDALPSERALMDRFGVGRPAVREALQALHQTGLISIAQGERSRVNAVDAGTFFDQSDDIARLVLNIAPANLQHLKEVRQMFELGLTRIAADRATDADIADLRAAVAHQAAQRGGDPLPFIQADMAFHTRLAAISGNPIIIAASQAMLRWLFEYHTALLHWSGHEDVTLAEHAAIVDAIAAHDAPAAVARMRAHLDRARDLYARP</sequence>
<dbReference type="PRINTS" id="PR00035">
    <property type="entry name" value="HTHGNTR"/>
</dbReference>
<name>A0ABW9YAJ3_9RHOB</name>
<dbReference type="Pfam" id="PF00392">
    <property type="entry name" value="GntR"/>
    <property type="match status" value="1"/>
</dbReference>
<keyword evidence="1" id="KW-0805">Transcription regulation</keyword>
<keyword evidence="3" id="KW-0804">Transcription</keyword>
<dbReference type="SMART" id="SM00895">
    <property type="entry name" value="FCD"/>
    <property type="match status" value="1"/>
</dbReference>
<dbReference type="Gene3D" id="1.10.10.10">
    <property type="entry name" value="Winged helix-like DNA-binding domain superfamily/Winged helix DNA-binding domain"/>
    <property type="match status" value="1"/>
</dbReference>
<evidence type="ECO:0000256" key="3">
    <source>
        <dbReference type="ARBA" id="ARBA00023163"/>
    </source>
</evidence>
<reference evidence="6" key="1">
    <citation type="submission" date="2020-01" db="EMBL/GenBank/DDBJ databases">
        <title>Sphingomonas sp. strain CSW-10.</title>
        <authorList>
            <person name="Chen W.-M."/>
        </authorList>
    </citation>
    <scope>NUCLEOTIDE SEQUENCE [LARGE SCALE GENOMIC DNA]</scope>
    <source>
        <strain evidence="6">CCP-1</strain>
    </source>
</reference>
<dbReference type="SUPFAM" id="SSF46785">
    <property type="entry name" value="Winged helix' DNA-binding domain"/>
    <property type="match status" value="1"/>
</dbReference>
<dbReference type="PANTHER" id="PTHR43537">
    <property type="entry name" value="TRANSCRIPTIONAL REGULATOR, GNTR FAMILY"/>
    <property type="match status" value="1"/>
</dbReference>
<comment type="caution">
    <text evidence="5">The sequence shown here is derived from an EMBL/GenBank/DDBJ whole genome shotgun (WGS) entry which is preliminary data.</text>
</comment>
<feature type="domain" description="HTH gntR-type" evidence="4">
    <location>
        <begin position="17"/>
        <end position="85"/>
    </location>
</feature>
<dbReference type="NCBIfam" id="NF003011">
    <property type="entry name" value="PRK03837.1"/>
    <property type="match status" value="1"/>
</dbReference>
<dbReference type="Proteomes" id="UP001517376">
    <property type="component" value="Unassembled WGS sequence"/>
</dbReference>
<accession>A0ABW9YAJ3</accession>
<evidence type="ECO:0000313" key="6">
    <source>
        <dbReference type="Proteomes" id="UP001517376"/>
    </source>
</evidence>
<dbReference type="SMART" id="SM00345">
    <property type="entry name" value="HTH_GNTR"/>
    <property type="match status" value="1"/>
</dbReference>
<dbReference type="RefSeq" id="WP_161768619.1">
    <property type="nucleotide sequence ID" value="NZ_JAAATW010000007.1"/>
</dbReference>
<dbReference type="InterPro" id="IPR000524">
    <property type="entry name" value="Tscrpt_reg_HTH_GntR"/>
</dbReference>
<evidence type="ECO:0000256" key="1">
    <source>
        <dbReference type="ARBA" id="ARBA00023015"/>
    </source>
</evidence>
<evidence type="ECO:0000256" key="2">
    <source>
        <dbReference type="ARBA" id="ARBA00023125"/>
    </source>
</evidence>
<dbReference type="CDD" id="cd07377">
    <property type="entry name" value="WHTH_GntR"/>
    <property type="match status" value="1"/>
</dbReference>
<gene>
    <name evidence="5" type="primary">nanR</name>
    <name evidence="5" type="ORF">GU920_18635</name>
</gene>
<dbReference type="InterPro" id="IPR036388">
    <property type="entry name" value="WH-like_DNA-bd_sf"/>
</dbReference>
<dbReference type="Pfam" id="PF07729">
    <property type="entry name" value="FCD"/>
    <property type="match status" value="1"/>
</dbReference>
<keyword evidence="2" id="KW-0238">DNA-binding</keyword>
<evidence type="ECO:0000313" key="5">
    <source>
        <dbReference type="EMBL" id="NBE09565.1"/>
    </source>
</evidence>
<dbReference type="PROSITE" id="PS50949">
    <property type="entry name" value="HTH_GNTR"/>
    <property type="match status" value="1"/>
</dbReference>
<dbReference type="EMBL" id="JAAATW010000007">
    <property type="protein sequence ID" value="NBE09565.1"/>
    <property type="molecule type" value="Genomic_DNA"/>
</dbReference>
<dbReference type="SUPFAM" id="SSF48008">
    <property type="entry name" value="GntR ligand-binding domain-like"/>
    <property type="match status" value="1"/>
</dbReference>
<evidence type="ECO:0000259" key="4">
    <source>
        <dbReference type="PROSITE" id="PS50949"/>
    </source>
</evidence>